<dbReference type="EMBL" id="CDPU01000010">
    <property type="protein sequence ID" value="CEO48237.1"/>
    <property type="molecule type" value="Genomic_DNA"/>
</dbReference>
<protein>
    <submittedName>
        <fullName evidence="1">Uncharacterized protein</fullName>
    </submittedName>
</protein>
<reference evidence="1" key="1">
    <citation type="submission" date="2015-01" db="EMBL/GenBank/DDBJ databases">
        <authorList>
            <person name="Durling Mikael"/>
        </authorList>
    </citation>
    <scope>NUCLEOTIDE SEQUENCE</scope>
</reference>
<name>A0A0B7JYA7_BIOOC</name>
<sequence length="84" mass="9587">MSNSLGVPECDQTSRVARTCISKITNSKFAEYTLFRGQLQILPDDVHDRFPVSLELPAEHLFLLCRISQNLSYRNSPTKWECAV</sequence>
<dbReference type="AlphaFoldDB" id="A0A0B7JYA7"/>
<organism evidence="1">
    <name type="scientific">Bionectria ochroleuca</name>
    <name type="common">Gliocladium roseum</name>
    <dbReference type="NCBI Taxonomy" id="29856"/>
    <lineage>
        <taxon>Eukaryota</taxon>
        <taxon>Fungi</taxon>
        <taxon>Dikarya</taxon>
        <taxon>Ascomycota</taxon>
        <taxon>Pezizomycotina</taxon>
        <taxon>Sordariomycetes</taxon>
        <taxon>Hypocreomycetidae</taxon>
        <taxon>Hypocreales</taxon>
        <taxon>Bionectriaceae</taxon>
        <taxon>Clonostachys</taxon>
    </lineage>
</organism>
<accession>A0A0B7JYA7</accession>
<gene>
    <name evidence="1" type="ORF">BN869_000004294_1</name>
</gene>
<evidence type="ECO:0000313" key="1">
    <source>
        <dbReference type="EMBL" id="CEO48237.1"/>
    </source>
</evidence>
<proteinExistence type="predicted"/>
<feature type="non-terminal residue" evidence="1">
    <location>
        <position position="84"/>
    </location>
</feature>